<dbReference type="EMBL" id="JAKGSG010000036">
    <property type="protein sequence ID" value="MCF4121996.1"/>
    <property type="molecule type" value="Genomic_DNA"/>
</dbReference>
<evidence type="ECO:0000256" key="1">
    <source>
        <dbReference type="ARBA" id="ARBA00023125"/>
    </source>
</evidence>
<sequence>MTTSLIPAPARADQALPPGLTAEDIDRIVAAVAAEHASSTLAVYASAWRIFARWCAGRGMQALPADSATVCAYLTDRAHQGKSYATLDLACAAIRYEHLRTALPNPIADATVGRVRRGLRRIIGVAPRRQSRPLLGEDICCIVEVIDAGTTTGVRDRALILLGFASALRRPELAALTLADLAFEPGGILVTVRRSKTDPDGRGQVIAAAAGAGRATDPVEAVRAWLQVRGTRPGALFTRVAADGTAGPEALSGRTICRVVHDRARDAGVPADRVSTHSLRAGHATTAAMAGVPLDRIAAQTRHRDLATLVHHHIRPIEEMTNTSSRALGL</sequence>
<dbReference type="PANTHER" id="PTHR34605">
    <property type="entry name" value="PHAGE_INTEGRASE DOMAIN-CONTAINING PROTEIN"/>
    <property type="match status" value="1"/>
</dbReference>
<dbReference type="InterPro" id="IPR002104">
    <property type="entry name" value="Integrase_catalytic"/>
</dbReference>
<dbReference type="InterPro" id="IPR010998">
    <property type="entry name" value="Integrase_recombinase_N"/>
</dbReference>
<dbReference type="RefSeq" id="WP_236089794.1">
    <property type="nucleotide sequence ID" value="NZ_JAKGSG010000036.1"/>
</dbReference>
<keyword evidence="5" id="KW-1185">Reference proteome</keyword>
<organism evidence="4 5">
    <name type="scientific">Antribacter soli</name>
    <dbReference type="NCBI Taxonomy" id="2910976"/>
    <lineage>
        <taxon>Bacteria</taxon>
        <taxon>Bacillati</taxon>
        <taxon>Actinomycetota</taxon>
        <taxon>Actinomycetes</taxon>
        <taxon>Micrococcales</taxon>
        <taxon>Promicromonosporaceae</taxon>
        <taxon>Antribacter</taxon>
    </lineage>
</organism>
<evidence type="ECO:0000256" key="2">
    <source>
        <dbReference type="ARBA" id="ARBA00023172"/>
    </source>
</evidence>
<dbReference type="GO" id="GO:0015074">
    <property type="term" value="P:DNA integration"/>
    <property type="evidence" value="ECO:0007669"/>
    <property type="project" value="InterPro"/>
</dbReference>
<dbReference type="SUPFAM" id="SSF56349">
    <property type="entry name" value="DNA breaking-rejoining enzymes"/>
    <property type="match status" value="1"/>
</dbReference>
<dbReference type="InterPro" id="IPR011010">
    <property type="entry name" value="DNA_brk_join_enz"/>
</dbReference>
<dbReference type="AlphaFoldDB" id="A0AA41U7V2"/>
<proteinExistence type="predicted"/>
<dbReference type="PROSITE" id="PS51898">
    <property type="entry name" value="TYR_RECOMBINASE"/>
    <property type="match status" value="1"/>
</dbReference>
<evidence type="ECO:0000313" key="4">
    <source>
        <dbReference type="EMBL" id="MCF4121996.1"/>
    </source>
</evidence>
<dbReference type="InterPro" id="IPR013762">
    <property type="entry name" value="Integrase-like_cat_sf"/>
</dbReference>
<accession>A0AA41U7V2</accession>
<dbReference type="PANTHER" id="PTHR34605:SF4">
    <property type="entry name" value="DNA ADENINE METHYLTRANSFERASE"/>
    <property type="match status" value="1"/>
</dbReference>
<dbReference type="GO" id="GO:0003677">
    <property type="term" value="F:DNA binding"/>
    <property type="evidence" value="ECO:0007669"/>
    <property type="project" value="UniProtKB-KW"/>
</dbReference>
<comment type="caution">
    <text evidence="4">The sequence shown here is derived from an EMBL/GenBank/DDBJ whole genome shotgun (WGS) entry which is preliminary data.</text>
</comment>
<reference evidence="4" key="1">
    <citation type="submission" date="2022-01" db="EMBL/GenBank/DDBJ databases">
        <title>Antribacter sp. nov., isolated from Guizhou of China.</title>
        <authorList>
            <person name="Chengliang C."/>
            <person name="Ya Z."/>
        </authorList>
    </citation>
    <scope>NUCLEOTIDE SEQUENCE</scope>
    <source>
        <strain evidence="4">KLBMP 9083</strain>
    </source>
</reference>
<evidence type="ECO:0000259" key="3">
    <source>
        <dbReference type="PROSITE" id="PS51898"/>
    </source>
</evidence>
<evidence type="ECO:0000313" key="5">
    <source>
        <dbReference type="Proteomes" id="UP001165405"/>
    </source>
</evidence>
<keyword evidence="1" id="KW-0238">DNA-binding</keyword>
<name>A0AA41U7V2_9MICO</name>
<dbReference type="InterPro" id="IPR052925">
    <property type="entry name" value="Phage_Integrase-like_Recomb"/>
</dbReference>
<protein>
    <submittedName>
        <fullName evidence="4">Tyrosine-type recombinase/integrase</fullName>
    </submittedName>
</protein>
<dbReference type="Pfam" id="PF00589">
    <property type="entry name" value="Phage_integrase"/>
    <property type="match status" value="1"/>
</dbReference>
<dbReference type="SUPFAM" id="SSF47823">
    <property type="entry name" value="lambda integrase-like, N-terminal domain"/>
    <property type="match status" value="1"/>
</dbReference>
<keyword evidence="2" id="KW-0233">DNA recombination</keyword>
<dbReference type="GO" id="GO:0006310">
    <property type="term" value="P:DNA recombination"/>
    <property type="evidence" value="ECO:0007669"/>
    <property type="project" value="UniProtKB-KW"/>
</dbReference>
<dbReference type="Gene3D" id="1.10.443.10">
    <property type="entry name" value="Intergrase catalytic core"/>
    <property type="match status" value="1"/>
</dbReference>
<dbReference type="Gene3D" id="1.10.150.130">
    <property type="match status" value="1"/>
</dbReference>
<gene>
    <name evidence="4" type="ORF">L1785_13510</name>
</gene>
<dbReference type="Proteomes" id="UP001165405">
    <property type="component" value="Unassembled WGS sequence"/>
</dbReference>
<feature type="domain" description="Tyr recombinase" evidence="3">
    <location>
        <begin position="129"/>
        <end position="326"/>
    </location>
</feature>